<feature type="transmembrane region" description="Helical" evidence="5">
    <location>
        <begin position="334"/>
        <end position="352"/>
    </location>
</feature>
<feature type="transmembrane region" description="Helical" evidence="5">
    <location>
        <begin position="130"/>
        <end position="151"/>
    </location>
</feature>
<dbReference type="CDD" id="cd07042">
    <property type="entry name" value="STAS_SulP_like_sulfate_transporter"/>
    <property type="match status" value="1"/>
</dbReference>
<keyword evidence="8" id="KW-1185">Reference proteome</keyword>
<dbReference type="EMBL" id="BJVI01000030">
    <property type="protein sequence ID" value="GEL19056.1"/>
    <property type="molecule type" value="Genomic_DNA"/>
</dbReference>
<protein>
    <submittedName>
        <fullName evidence="7">Sodium-independent anion transporter</fullName>
    </submittedName>
</protein>
<dbReference type="Pfam" id="PF00916">
    <property type="entry name" value="Sulfate_transp"/>
    <property type="match status" value="1"/>
</dbReference>
<evidence type="ECO:0000313" key="7">
    <source>
        <dbReference type="EMBL" id="GEL19056.1"/>
    </source>
</evidence>
<dbReference type="GO" id="GO:0055085">
    <property type="term" value="P:transmembrane transport"/>
    <property type="evidence" value="ECO:0007669"/>
    <property type="project" value="InterPro"/>
</dbReference>
<feature type="transmembrane region" description="Helical" evidence="5">
    <location>
        <begin position="46"/>
        <end position="70"/>
    </location>
</feature>
<dbReference type="PANTHER" id="PTHR11814">
    <property type="entry name" value="SULFATE TRANSPORTER"/>
    <property type="match status" value="1"/>
</dbReference>
<feature type="transmembrane region" description="Helical" evidence="5">
    <location>
        <begin position="184"/>
        <end position="202"/>
    </location>
</feature>
<evidence type="ECO:0000256" key="5">
    <source>
        <dbReference type="SAM" id="Phobius"/>
    </source>
</evidence>
<keyword evidence="4 5" id="KW-0472">Membrane</keyword>
<evidence type="ECO:0000259" key="6">
    <source>
        <dbReference type="PROSITE" id="PS50801"/>
    </source>
</evidence>
<feature type="transmembrane region" description="Helical" evidence="5">
    <location>
        <begin position="294"/>
        <end position="314"/>
    </location>
</feature>
<proteinExistence type="predicted"/>
<dbReference type="GO" id="GO:0016020">
    <property type="term" value="C:membrane"/>
    <property type="evidence" value="ECO:0007669"/>
    <property type="project" value="UniProtKB-SubCell"/>
</dbReference>
<feature type="transmembrane region" description="Helical" evidence="5">
    <location>
        <begin position="388"/>
        <end position="418"/>
    </location>
</feature>
<gene>
    <name evidence="7" type="ORF">PA7_28930</name>
</gene>
<feature type="transmembrane region" description="Helical" evidence="5">
    <location>
        <begin position="76"/>
        <end position="97"/>
    </location>
</feature>
<dbReference type="Gene3D" id="3.30.750.24">
    <property type="entry name" value="STAS domain"/>
    <property type="match status" value="1"/>
</dbReference>
<evidence type="ECO:0000256" key="2">
    <source>
        <dbReference type="ARBA" id="ARBA00022692"/>
    </source>
</evidence>
<reference evidence="7 8" key="1">
    <citation type="submission" date="2019-07" db="EMBL/GenBank/DDBJ databases">
        <title>Whole genome shotgun sequence of Pseudonocardia asaccharolytica NBRC 16224.</title>
        <authorList>
            <person name="Hosoyama A."/>
            <person name="Uohara A."/>
            <person name="Ohji S."/>
            <person name="Ichikawa N."/>
        </authorList>
    </citation>
    <scope>NUCLEOTIDE SEQUENCE [LARGE SCALE GENOMIC DNA]</scope>
    <source>
        <strain evidence="7 8">NBRC 16224</strain>
    </source>
</reference>
<feature type="transmembrane region" description="Helical" evidence="5">
    <location>
        <begin position="255"/>
        <end position="273"/>
    </location>
</feature>
<evidence type="ECO:0000256" key="3">
    <source>
        <dbReference type="ARBA" id="ARBA00022989"/>
    </source>
</evidence>
<dbReference type="OrthoDB" id="9769739at2"/>
<evidence type="ECO:0000313" key="8">
    <source>
        <dbReference type="Proteomes" id="UP000321328"/>
    </source>
</evidence>
<name>A0A511D2P5_9PSEU</name>
<feature type="transmembrane region" description="Helical" evidence="5">
    <location>
        <begin position="104"/>
        <end position="124"/>
    </location>
</feature>
<feature type="transmembrane region" description="Helical" evidence="5">
    <location>
        <begin position="359"/>
        <end position="382"/>
    </location>
</feature>
<organism evidence="7 8">
    <name type="scientific">Pseudonocardia asaccharolytica DSM 44247 = NBRC 16224</name>
    <dbReference type="NCBI Taxonomy" id="1123024"/>
    <lineage>
        <taxon>Bacteria</taxon>
        <taxon>Bacillati</taxon>
        <taxon>Actinomycetota</taxon>
        <taxon>Actinomycetes</taxon>
        <taxon>Pseudonocardiales</taxon>
        <taxon>Pseudonocardiaceae</taxon>
        <taxon>Pseudonocardia</taxon>
    </lineage>
</organism>
<dbReference type="InterPro" id="IPR001902">
    <property type="entry name" value="SLC26A/SulP_fam"/>
</dbReference>
<evidence type="ECO:0000256" key="1">
    <source>
        <dbReference type="ARBA" id="ARBA00004141"/>
    </source>
</evidence>
<dbReference type="InterPro" id="IPR002645">
    <property type="entry name" value="STAS_dom"/>
</dbReference>
<accession>A0A511D2P5</accession>
<keyword evidence="2 5" id="KW-0812">Transmembrane</keyword>
<dbReference type="InterPro" id="IPR036513">
    <property type="entry name" value="STAS_dom_sf"/>
</dbReference>
<dbReference type="RefSeq" id="WP_051233357.1">
    <property type="nucleotide sequence ID" value="NZ_AUII01000027.1"/>
</dbReference>
<keyword evidence="3 5" id="KW-1133">Transmembrane helix</keyword>
<feature type="domain" description="STAS" evidence="6">
    <location>
        <begin position="443"/>
        <end position="558"/>
    </location>
</feature>
<feature type="transmembrane region" description="Helical" evidence="5">
    <location>
        <begin position="214"/>
        <end position="235"/>
    </location>
</feature>
<dbReference type="NCBIfam" id="TIGR00815">
    <property type="entry name" value="sulP"/>
    <property type="match status" value="1"/>
</dbReference>
<evidence type="ECO:0000256" key="4">
    <source>
        <dbReference type="ARBA" id="ARBA00023136"/>
    </source>
</evidence>
<dbReference type="Pfam" id="PF01740">
    <property type="entry name" value="STAS"/>
    <property type="match status" value="1"/>
</dbReference>
<comment type="subcellular location">
    <subcellularLocation>
        <location evidence="1">Membrane</location>
        <topology evidence="1">Multi-pass membrane protein</topology>
    </subcellularLocation>
</comment>
<dbReference type="AlphaFoldDB" id="A0A511D2P5"/>
<sequence>MKAPSAASSALPFLRWLRGYDRSQLAADARAGATVGVLLIPQSMAYAALAGLPPITGLYAALASLIVYALLGTSNYSSVAPVAIDSLLVAAAVAPLAGGDETRYVALAGLLAALTGALQLGAGALRLGALVSFISVPVISGFTTAAALTIAASQLKDLLGITGGGGSTNLLATLSGLVPRLGETKPLTLVVGVGAVGALLLLRRVAPRAPGPLIVVTAAALVVLLPGLSGNVAVLGEVPAGLPVPVLPSLALSDVQALLPSAAALALVSYLESISTATAFARRTRTRVNPNGELVAVGAANLAAGFVRGFSVAAGFSRGAVNFGAGARTPMSGVLAAALIAVALVTITPLLALMPKVALAAIIIVAVASLVDVRGAIAIARVRRSDLVALAATFLATLLLGAAQGLGVGVAVSLVVFLRQSVRPHFPELGRLPGTARFRNLDRHDDALTDPAVALFRLDAPLYFANSRSVADTITEATAERTALRAVVLDASSTPWIDYTGSEAISELDGELREAGVQLHLAAVRGPVADVLARAGYLERLRAEGRVHSDVAAAVAALGLDPDSPLRPGRDVRPR</sequence>
<dbReference type="STRING" id="1123024.GCA_000423625_04175"/>
<dbReference type="InterPro" id="IPR011547">
    <property type="entry name" value="SLC26A/SulP_dom"/>
</dbReference>
<comment type="caution">
    <text evidence="7">The sequence shown here is derived from an EMBL/GenBank/DDBJ whole genome shotgun (WGS) entry which is preliminary data.</text>
</comment>
<dbReference type="SUPFAM" id="SSF52091">
    <property type="entry name" value="SpoIIaa-like"/>
    <property type="match status" value="1"/>
</dbReference>
<dbReference type="PROSITE" id="PS50801">
    <property type="entry name" value="STAS"/>
    <property type="match status" value="1"/>
</dbReference>
<dbReference type="Proteomes" id="UP000321328">
    <property type="component" value="Unassembled WGS sequence"/>
</dbReference>